<keyword evidence="2" id="KW-0479">Metal-binding</keyword>
<keyword evidence="5" id="KW-1185">Reference proteome</keyword>
<dbReference type="Proteomes" id="UP000261640">
    <property type="component" value="Unplaced"/>
</dbReference>
<dbReference type="InterPro" id="IPR053116">
    <property type="entry name" value="GATA-type_Znf_Regulator"/>
</dbReference>
<dbReference type="GO" id="GO:0007283">
    <property type="term" value="P:spermatogenesis"/>
    <property type="evidence" value="ECO:0007669"/>
    <property type="project" value="TreeGrafter"/>
</dbReference>
<dbReference type="Gene3D" id="3.30.50.10">
    <property type="entry name" value="Erythroid Transcription Factor GATA-1, subunit A"/>
    <property type="match status" value="1"/>
</dbReference>
<keyword evidence="1" id="KW-0539">Nucleus</keyword>
<evidence type="ECO:0000259" key="3">
    <source>
        <dbReference type="PROSITE" id="PS50114"/>
    </source>
</evidence>
<reference evidence="4" key="2">
    <citation type="submission" date="2025-09" db="UniProtKB">
        <authorList>
            <consortium name="Ensembl"/>
        </authorList>
    </citation>
    <scope>IDENTIFICATION</scope>
</reference>
<evidence type="ECO:0000313" key="4">
    <source>
        <dbReference type="Ensembl" id="ENSMAMP00000038584.1"/>
    </source>
</evidence>
<dbReference type="PROSITE" id="PS50114">
    <property type="entry name" value="GATA_ZN_FINGER_2"/>
    <property type="match status" value="1"/>
</dbReference>
<dbReference type="PANTHER" id="PTHR47341">
    <property type="entry name" value="GATA-TYPE ZINC FINGER PROTEIN 1"/>
    <property type="match status" value="1"/>
</dbReference>
<dbReference type="InParanoid" id="A0A7N8WLU0"/>
<organism evidence="4 5">
    <name type="scientific">Mastacembelus armatus</name>
    <name type="common">zig-zag eel</name>
    <dbReference type="NCBI Taxonomy" id="205130"/>
    <lineage>
        <taxon>Eukaryota</taxon>
        <taxon>Metazoa</taxon>
        <taxon>Chordata</taxon>
        <taxon>Craniata</taxon>
        <taxon>Vertebrata</taxon>
        <taxon>Euteleostomi</taxon>
        <taxon>Actinopterygii</taxon>
        <taxon>Neopterygii</taxon>
        <taxon>Teleostei</taxon>
        <taxon>Neoteleostei</taxon>
        <taxon>Acanthomorphata</taxon>
        <taxon>Anabantaria</taxon>
        <taxon>Synbranchiformes</taxon>
        <taxon>Mastacembelidae</taxon>
        <taxon>Mastacembelus</taxon>
    </lineage>
</organism>
<evidence type="ECO:0000256" key="2">
    <source>
        <dbReference type="PROSITE-ProRule" id="PRU00094"/>
    </source>
</evidence>
<protein>
    <recommendedName>
        <fullName evidence="3">GATA-type domain-containing protein</fullName>
    </recommendedName>
</protein>
<dbReference type="PANTHER" id="PTHR47341:SF1">
    <property type="entry name" value="GATA-TYPE ZINC FINGER PROTEIN 1"/>
    <property type="match status" value="1"/>
</dbReference>
<reference evidence="4" key="1">
    <citation type="submission" date="2025-08" db="UniProtKB">
        <authorList>
            <consortium name="Ensembl"/>
        </authorList>
    </citation>
    <scope>IDENTIFICATION</scope>
</reference>
<proteinExistence type="predicted"/>
<evidence type="ECO:0000256" key="1">
    <source>
        <dbReference type="ARBA" id="ARBA00023242"/>
    </source>
</evidence>
<dbReference type="GeneTree" id="ENSGT00470000042444"/>
<dbReference type="GO" id="GO:0006357">
    <property type="term" value="P:regulation of transcription by RNA polymerase II"/>
    <property type="evidence" value="ECO:0007669"/>
    <property type="project" value="TreeGrafter"/>
</dbReference>
<dbReference type="SMART" id="SM00401">
    <property type="entry name" value="ZnF_GATA"/>
    <property type="match status" value="1"/>
</dbReference>
<keyword evidence="2" id="KW-0862">Zinc</keyword>
<dbReference type="GO" id="GO:0048599">
    <property type="term" value="P:oocyte development"/>
    <property type="evidence" value="ECO:0007669"/>
    <property type="project" value="TreeGrafter"/>
</dbReference>
<feature type="domain" description="GATA-type" evidence="3">
    <location>
        <begin position="361"/>
        <end position="396"/>
    </location>
</feature>
<dbReference type="GO" id="GO:0043565">
    <property type="term" value="F:sequence-specific DNA binding"/>
    <property type="evidence" value="ECO:0007669"/>
    <property type="project" value="InterPro"/>
</dbReference>
<accession>A0A7N8WLU0</accession>
<dbReference type="PRINTS" id="PR00619">
    <property type="entry name" value="GATAZNFINGER"/>
</dbReference>
<dbReference type="Pfam" id="PF00320">
    <property type="entry name" value="GATA"/>
    <property type="match status" value="1"/>
</dbReference>
<dbReference type="AlphaFoldDB" id="A0A7N8WLU0"/>
<name>A0A7N8WLU0_9TELE</name>
<dbReference type="InterPro" id="IPR000679">
    <property type="entry name" value="Znf_GATA"/>
</dbReference>
<dbReference type="GO" id="GO:0005634">
    <property type="term" value="C:nucleus"/>
    <property type="evidence" value="ECO:0007669"/>
    <property type="project" value="TreeGrafter"/>
</dbReference>
<keyword evidence="2" id="KW-0863">Zinc-finger</keyword>
<evidence type="ECO:0000313" key="5">
    <source>
        <dbReference type="Proteomes" id="UP000261640"/>
    </source>
</evidence>
<sequence>MIEPRRECNSPWKVLSLINLHCERLLHRREDSDPSSVSSFTTLGSFLSKSLAAAEDVTEPGNRSDSVSSDAALRPPLIYDRQDTTASFSHVDDVKGDCTKGNSNFKPHYKDSNVAFSVEQETMEKTDTVTPELVEEKATASSQLDCRARKEAKASINRQPVALSQMHTSNASQNIQLSFNPDEDASVAPSKPAVTLDYNANIALIIEPPFETQLPSSSTLPISGSTSLLSITKKCHSDPKQVSRTTGSKPELTHALIEENSPPDAQVIFCNVTSKSKPEQQEEIFSPLAQRWRAKTPRKQPHPSRSVDIQDPDFQGVTFRIDTELDDSREQCRLLITSKYRYVCLFISLLKLFSFMFLSVPPEGKVCASCCTRKTPMWRDAEDGTPLCNACGIRYKKYRVRCVNCWHIPRKEGTSSSCCLKCGNFVRLASAQRKYTT</sequence>
<dbReference type="GO" id="GO:0008270">
    <property type="term" value="F:zinc ion binding"/>
    <property type="evidence" value="ECO:0007669"/>
    <property type="project" value="UniProtKB-KW"/>
</dbReference>
<dbReference type="InterPro" id="IPR013088">
    <property type="entry name" value="Znf_NHR/GATA"/>
</dbReference>
<dbReference type="CDD" id="cd00202">
    <property type="entry name" value="ZnF_GATA"/>
    <property type="match status" value="1"/>
</dbReference>
<dbReference type="Ensembl" id="ENSMAMT00000046670.1">
    <property type="protein sequence ID" value="ENSMAMP00000038584.1"/>
    <property type="gene ID" value="ENSMAMG00000025847.1"/>
</dbReference>
<dbReference type="SUPFAM" id="SSF57716">
    <property type="entry name" value="Glucocorticoid receptor-like (DNA-binding domain)"/>
    <property type="match status" value="1"/>
</dbReference>